<feature type="active site" description="Proton donor/acceptor" evidence="2">
    <location>
        <position position="400"/>
    </location>
</feature>
<name>A0A223VBC2_9FLAO</name>
<dbReference type="OrthoDB" id="1119199at2"/>
<proteinExistence type="inferred from homology"/>
<dbReference type="GO" id="GO:0008270">
    <property type="term" value="F:zinc ion binding"/>
    <property type="evidence" value="ECO:0007669"/>
    <property type="project" value="InterPro"/>
</dbReference>
<evidence type="ECO:0000256" key="2">
    <source>
        <dbReference type="PROSITE-ProRule" id="PRU01379"/>
    </source>
</evidence>
<dbReference type="Proteomes" id="UP000215244">
    <property type="component" value="Chromosome"/>
</dbReference>
<evidence type="ECO:0000256" key="1">
    <source>
        <dbReference type="ARBA" id="ARBA00001947"/>
    </source>
</evidence>
<dbReference type="InterPro" id="IPR000834">
    <property type="entry name" value="Peptidase_M14"/>
</dbReference>
<dbReference type="PANTHER" id="PTHR12756">
    <property type="entry name" value="CYTOSOLIC CARBOXYPEPTIDASE"/>
    <property type="match status" value="1"/>
</dbReference>
<dbReference type="PROSITE" id="PS51257">
    <property type="entry name" value="PROKAR_LIPOPROTEIN"/>
    <property type="match status" value="1"/>
</dbReference>
<keyword evidence="5" id="KW-1185">Reference proteome</keyword>
<evidence type="ECO:0000313" key="4">
    <source>
        <dbReference type="EMBL" id="ASV32298.1"/>
    </source>
</evidence>
<gene>
    <name evidence="4" type="ORF">CJ263_19870</name>
</gene>
<dbReference type="Gene3D" id="3.40.630.10">
    <property type="entry name" value="Zn peptidases"/>
    <property type="match status" value="1"/>
</dbReference>
<dbReference type="PANTHER" id="PTHR12756:SF11">
    <property type="entry name" value="CYTOSOLIC CARBOXYPEPTIDASE 1"/>
    <property type="match status" value="1"/>
</dbReference>
<sequence length="428" mass="48925">MKYSLICLFLLSIISISCKNSATLITEKKETGYQGQGASPVVPTVDRPVQKQWKGIWSQENKTYFSNDFDGARLNGVAFDGNDHYTVWITAENTPINVSPWYSFKVWTENPREITIKLSYQDSRSRYYPKLSLDGVHFKPLDSTAYKIINPGEGEFGIKAAPEFAEIALNIDNNPTWISAQELYTSKRVQNWVDSLSIKPFVSNYEIGKSHENRAIQLMEIKENPSTKKALMIISRQHPPEVTGFLVMKSFIETITGDSPQAKEFRNKFDVFAVPLMNPDGVDNGHWRHNMGGIDLNRDWENFNQPETRSVRDFLNKKSDAGYEFVFGADFHSTWDDIYYPIDSTVIGEKGKIVYDWIKSISNRLPQKRTNIAPSNKIKPTMVSRNYFYVNHGMPAIVFELGDNTPRNFLKEKGKVAAEEIMRLLLAD</sequence>
<dbReference type="KEGG" id="marb:CJ263_19870"/>
<dbReference type="AlphaFoldDB" id="A0A223VBC2"/>
<accession>A0A223VBC2</accession>
<dbReference type="GO" id="GO:0004181">
    <property type="term" value="F:metallocarboxypeptidase activity"/>
    <property type="evidence" value="ECO:0007669"/>
    <property type="project" value="InterPro"/>
</dbReference>
<organism evidence="4 5">
    <name type="scientific">Maribacter cobaltidurans</name>
    <dbReference type="NCBI Taxonomy" id="1178778"/>
    <lineage>
        <taxon>Bacteria</taxon>
        <taxon>Pseudomonadati</taxon>
        <taxon>Bacteroidota</taxon>
        <taxon>Flavobacteriia</taxon>
        <taxon>Flavobacteriales</taxon>
        <taxon>Flavobacteriaceae</taxon>
        <taxon>Maribacter</taxon>
    </lineage>
</organism>
<dbReference type="EMBL" id="CP022957">
    <property type="protein sequence ID" value="ASV32298.1"/>
    <property type="molecule type" value="Genomic_DNA"/>
</dbReference>
<dbReference type="SUPFAM" id="SSF53187">
    <property type="entry name" value="Zn-dependent exopeptidases"/>
    <property type="match status" value="1"/>
</dbReference>
<reference evidence="4 5" key="1">
    <citation type="submission" date="2017-08" db="EMBL/GenBank/DDBJ databases">
        <title>The complete genome sequence of Maribacter sp. B1, isolated from deep-sea sediment.</title>
        <authorList>
            <person name="Wu Y.-H."/>
            <person name="Cheng H."/>
            <person name="Xu X.-W."/>
        </authorList>
    </citation>
    <scope>NUCLEOTIDE SEQUENCE [LARGE SCALE GENOMIC DNA]</scope>
    <source>
        <strain evidence="4 5">B1</strain>
    </source>
</reference>
<dbReference type="CDD" id="cd06237">
    <property type="entry name" value="M14_Nna1-like"/>
    <property type="match status" value="1"/>
</dbReference>
<dbReference type="PROSITE" id="PS52035">
    <property type="entry name" value="PEPTIDASE_M14"/>
    <property type="match status" value="1"/>
</dbReference>
<feature type="domain" description="Peptidase M14" evidence="3">
    <location>
        <begin position="182"/>
        <end position="428"/>
    </location>
</feature>
<evidence type="ECO:0000313" key="5">
    <source>
        <dbReference type="Proteomes" id="UP000215244"/>
    </source>
</evidence>
<dbReference type="RefSeq" id="WP_094998854.1">
    <property type="nucleotide sequence ID" value="NZ_BMJL01000011.1"/>
</dbReference>
<dbReference type="SMART" id="SM00631">
    <property type="entry name" value="Zn_pept"/>
    <property type="match status" value="1"/>
</dbReference>
<protein>
    <recommendedName>
        <fullName evidence="3">Peptidase M14 domain-containing protein</fullName>
    </recommendedName>
</protein>
<dbReference type="InterPro" id="IPR050821">
    <property type="entry name" value="Cytosolic_carboxypeptidase"/>
</dbReference>
<dbReference type="GO" id="GO:0006508">
    <property type="term" value="P:proteolysis"/>
    <property type="evidence" value="ECO:0007669"/>
    <property type="project" value="InterPro"/>
</dbReference>
<dbReference type="Pfam" id="PF00246">
    <property type="entry name" value="Peptidase_M14"/>
    <property type="match status" value="1"/>
</dbReference>
<comment type="similarity">
    <text evidence="2">Belongs to the peptidase M14 family.</text>
</comment>
<evidence type="ECO:0000259" key="3">
    <source>
        <dbReference type="PROSITE" id="PS52035"/>
    </source>
</evidence>
<comment type="cofactor">
    <cofactor evidence="1">
        <name>Zn(2+)</name>
        <dbReference type="ChEBI" id="CHEBI:29105"/>
    </cofactor>
</comment>